<keyword evidence="4 6" id="KW-0805">Transcription regulation</keyword>
<evidence type="ECO:0000256" key="1">
    <source>
        <dbReference type="ARBA" id="ARBA00005952"/>
    </source>
</evidence>
<dbReference type="InterPro" id="IPR006027">
    <property type="entry name" value="NusB_RsmB_TIM44"/>
</dbReference>
<feature type="region of interest" description="Disordered" evidence="7">
    <location>
        <begin position="174"/>
        <end position="222"/>
    </location>
</feature>
<dbReference type="GO" id="GO:0005829">
    <property type="term" value="C:cytosol"/>
    <property type="evidence" value="ECO:0007669"/>
    <property type="project" value="TreeGrafter"/>
</dbReference>
<dbReference type="Pfam" id="PF01029">
    <property type="entry name" value="NusB"/>
    <property type="match status" value="1"/>
</dbReference>
<evidence type="ECO:0000313" key="9">
    <source>
        <dbReference type="EMBL" id="RIX35691.1"/>
    </source>
</evidence>
<dbReference type="AlphaFoldDB" id="A0A418Q873"/>
<comment type="similarity">
    <text evidence="1 6">Belongs to the NusB family.</text>
</comment>
<dbReference type="PANTHER" id="PTHR11078">
    <property type="entry name" value="N UTILIZATION SUBSTANCE PROTEIN B-RELATED"/>
    <property type="match status" value="1"/>
</dbReference>
<evidence type="ECO:0000256" key="7">
    <source>
        <dbReference type="SAM" id="MobiDB-lite"/>
    </source>
</evidence>
<dbReference type="OrthoDB" id="3528057at2"/>
<dbReference type="PANTHER" id="PTHR11078:SF3">
    <property type="entry name" value="ANTITERMINATION NUSB DOMAIN-CONTAINING PROTEIN"/>
    <property type="match status" value="1"/>
</dbReference>
<proteinExistence type="inferred from homology"/>
<dbReference type="Proteomes" id="UP000285278">
    <property type="component" value="Unassembled WGS sequence"/>
</dbReference>
<evidence type="ECO:0000256" key="2">
    <source>
        <dbReference type="ARBA" id="ARBA00022814"/>
    </source>
</evidence>
<comment type="function">
    <text evidence="6">Involved in transcription antitermination. Required for transcription of ribosomal RNA (rRNA) genes. Binds specifically to the boxA antiterminator sequence of the ribosomal RNA (rrn) operons.</text>
</comment>
<evidence type="ECO:0000256" key="6">
    <source>
        <dbReference type="HAMAP-Rule" id="MF_00073"/>
    </source>
</evidence>
<comment type="caution">
    <text evidence="9">The sequence shown here is derived from an EMBL/GenBank/DDBJ whole genome shotgun (WGS) entry which is preliminary data.</text>
</comment>
<name>A0A418Q873_9CORY</name>
<evidence type="ECO:0000313" key="10">
    <source>
        <dbReference type="Proteomes" id="UP000285278"/>
    </source>
</evidence>
<dbReference type="InterPro" id="IPR011605">
    <property type="entry name" value="NusB_fam"/>
</dbReference>
<dbReference type="NCBIfam" id="TIGR01951">
    <property type="entry name" value="nusB"/>
    <property type="match status" value="1"/>
</dbReference>
<dbReference type="GO" id="GO:0006353">
    <property type="term" value="P:DNA-templated transcription termination"/>
    <property type="evidence" value="ECO:0007669"/>
    <property type="project" value="UniProtKB-UniRule"/>
</dbReference>
<protein>
    <recommendedName>
        <fullName evidence="6">Transcription antitermination protein NusB</fullName>
    </recommendedName>
    <alternativeName>
        <fullName evidence="6">Antitermination factor NusB</fullName>
    </alternativeName>
</protein>
<accession>A0A418Q873</accession>
<dbReference type="InterPro" id="IPR035926">
    <property type="entry name" value="NusB-like_sf"/>
</dbReference>
<feature type="compositionally biased region" description="Low complexity" evidence="7">
    <location>
        <begin position="174"/>
        <end position="198"/>
    </location>
</feature>
<evidence type="ECO:0000259" key="8">
    <source>
        <dbReference type="Pfam" id="PF01029"/>
    </source>
</evidence>
<reference evidence="9 10" key="1">
    <citation type="submission" date="2018-09" db="EMBL/GenBank/DDBJ databases">
        <title>Optimization and identification of Corynebacterium falsenii FN1-14 from fish paste.</title>
        <authorList>
            <person name="Daroonpunt R."/>
            <person name="Tanasupawat S."/>
        </authorList>
    </citation>
    <scope>NUCLEOTIDE SEQUENCE [LARGE SCALE GENOMIC DNA]</scope>
    <source>
        <strain evidence="9 10">FN1-14</strain>
    </source>
</reference>
<dbReference type="GO" id="GO:0003723">
    <property type="term" value="F:RNA binding"/>
    <property type="evidence" value="ECO:0007669"/>
    <property type="project" value="UniProtKB-UniRule"/>
</dbReference>
<sequence>MSTSKQNFKRHGSRYKARRRAVDILFEAEFRDIDPVLILEDRIELSRNQDNQVKPVPEYTQDIVPGVAVHLDAIDDAIASNLSSDWRLDRIPAVDRAVLRVTAWEMLYNPEVDNPVSVTEGVELASEYSNDQAPAYVHAVLDGILKTADLRLADAATTARENDDDSYLDNLIVSSEGTGSTESTESTEATAPTNPAANDELPNEDLTKDSSEDSTRETTEEN</sequence>
<feature type="domain" description="NusB/RsmB/TIM44" evidence="8">
    <location>
        <begin position="16"/>
        <end position="146"/>
    </location>
</feature>
<dbReference type="EMBL" id="QXJK01000003">
    <property type="protein sequence ID" value="RIX35691.1"/>
    <property type="molecule type" value="Genomic_DNA"/>
</dbReference>
<keyword evidence="10" id="KW-1185">Reference proteome</keyword>
<feature type="compositionally biased region" description="Basic and acidic residues" evidence="7">
    <location>
        <begin position="205"/>
        <end position="222"/>
    </location>
</feature>
<dbReference type="STRING" id="1451189.CFAL_05750"/>
<dbReference type="HAMAP" id="MF_00073">
    <property type="entry name" value="NusB"/>
    <property type="match status" value="1"/>
</dbReference>
<organism evidence="9 10">
    <name type="scientific">Corynebacterium falsenii</name>
    <dbReference type="NCBI Taxonomy" id="108486"/>
    <lineage>
        <taxon>Bacteria</taxon>
        <taxon>Bacillati</taxon>
        <taxon>Actinomycetota</taxon>
        <taxon>Actinomycetes</taxon>
        <taxon>Mycobacteriales</taxon>
        <taxon>Corynebacteriaceae</taxon>
        <taxon>Corynebacterium</taxon>
    </lineage>
</organism>
<dbReference type="SUPFAM" id="SSF48013">
    <property type="entry name" value="NusB-like"/>
    <property type="match status" value="1"/>
</dbReference>
<keyword evidence="2 6" id="KW-0889">Transcription antitermination</keyword>
<evidence type="ECO:0000256" key="5">
    <source>
        <dbReference type="ARBA" id="ARBA00023163"/>
    </source>
</evidence>
<keyword evidence="5 6" id="KW-0804">Transcription</keyword>
<dbReference type="Gene3D" id="1.10.940.10">
    <property type="entry name" value="NusB-like"/>
    <property type="match status" value="1"/>
</dbReference>
<evidence type="ECO:0000256" key="4">
    <source>
        <dbReference type="ARBA" id="ARBA00023015"/>
    </source>
</evidence>
<gene>
    <name evidence="6 9" type="primary">nusB</name>
    <name evidence="9" type="ORF">D3M95_04095</name>
</gene>
<dbReference type="GO" id="GO:0031564">
    <property type="term" value="P:transcription antitermination"/>
    <property type="evidence" value="ECO:0007669"/>
    <property type="project" value="UniProtKB-KW"/>
</dbReference>
<keyword evidence="3 6" id="KW-0694">RNA-binding</keyword>
<evidence type="ECO:0000256" key="3">
    <source>
        <dbReference type="ARBA" id="ARBA00022884"/>
    </source>
</evidence>